<reference evidence="11" key="2">
    <citation type="submission" date="2020-09" db="EMBL/GenBank/DDBJ databases">
        <authorList>
            <person name="Sun Q."/>
            <person name="Zhou Y."/>
        </authorList>
    </citation>
    <scope>NUCLEOTIDE SEQUENCE</scope>
    <source>
        <strain evidence="11">CGMCC 4.7308</strain>
    </source>
</reference>
<accession>A0A917SLI1</accession>
<feature type="binding site" evidence="5 7">
    <location>
        <begin position="96"/>
        <end position="101"/>
    </location>
    <ligand>
        <name>FMN</name>
        <dbReference type="ChEBI" id="CHEBI:58210"/>
    </ligand>
</feature>
<dbReference type="PROSITE" id="PS01064">
    <property type="entry name" value="PYRIDOX_OXIDASE"/>
    <property type="match status" value="1"/>
</dbReference>
<comment type="catalytic activity">
    <reaction evidence="5">
        <text>pyridoxine 5'-phosphate + O2 = pyridoxal 5'-phosphate + H2O2</text>
        <dbReference type="Rhea" id="RHEA:15149"/>
        <dbReference type="ChEBI" id="CHEBI:15379"/>
        <dbReference type="ChEBI" id="CHEBI:16240"/>
        <dbReference type="ChEBI" id="CHEBI:58589"/>
        <dbReference type="ChEBI" id="CHEBI:597326"/>
        <dbReference type="EC" id="1.4.3.5"/>
    </reaction>
</comment>
<feature type="domain" description="Pyridoxine 5'-phosphate oxidase dimerisation C-terminal" evidence="10">
    <location>
        <begin position="225"/>
        <end position="265"/>
    </location>
</feature>
<comment type="caution">
    <text evidence="5">Lacks conserved residue(s) required for the propagation of feature annotation.</text>
</comment>
<dbReference type="NCBIfam" id="TIGR00558">
    <property type="entry name" value="pdxH"/>
    <property type="match status" value="1"/>
</dbReference>
<dbReference type="GO" id="GO:0004733">
    <property type="term" value="F:pyridoxamine phosphate oxidase activity"/>
    <property type="evidence" value="ECO:0007669"/>
    <property type="project" value="UniProtKB-UniRule"/>
</dbReference>
<comment type="caution">
    <text evidence="11">The sequence shown here is derived from an EMBL/GenBank/DDBJ whole genome shotgun (WGS) entry which is preliminary data.</text>
</comment>
<dbReference type="EMBL" id="BMNA01000001">
    <property type="protein sequence ID" value="GGL88609.1"/>
    <property type="molecule type" value="Genomic_DNA"/>
</dbReference>
<evidence type="ECO:0000256" key="5">
    <source>
        <dbReference type="HAMAP-Rule" id="MF_01629"/>
    </source>
</evidence>
<reference evidence="11" key="1">
    <citation type="journal article" date="2014" name="Int. J. Syst. Evol. Microbiol.">
        <title>Complete genome sequence of Corynebacterium casei LMG S-19264T (=DSM 44701T), isolated from a smear-ripened cheese.</title>
        <authorList>
            <consortium name="US DOE Joint Genome Institute (JGI-PGF)"/>
            <person name="Walter F."/>
            <person name="Albersmeier A."/>
            <person name="Kalinowski J."/>
            <person name="Ruckert C."/>
        </authorList>
    </citation>
    <scope>NUCLEOTIDE SEQUENCE</scope>
    <source>
        <strain evidence="11">CGMCC 4.7308</strain>
    </source>
</reference>
<dbReference type="Pfam" id="PF10590">
    <property type="entry name" value="PNP_phzG_C"/>
    <property type="match status" value="1"/>
</dbReference>
<feature type="binding site" evidence="5 7">
    <location>
        <position position="248"/>
    </location>
    <ligand>
        <name>FMN</name>
        <dbReference type="ChEBI" id="CHEBI:58210"/>
    </ligand>
</feature>
<evidence type="ECO:0000256" key="3">
    <source>
        <dbReference type="ARBA" id="ARBA00022643"/>
    </source>
</evidence>
<dbReference type="PIRSF" id="PIRSF000190">
    <property type="entry name" value="Pyd_amn-ph_oxd"/>
    <property type="match status" value="1"/>
</dbReference>
<evidence type="ECO:0000256" key="8">
    <source>
        <dbReference type="SAM" id="MobiDB-lite"/>
    </source>
</evidence>
<feature type="binding site" evidence="5 6">
    <location>
        <position position="158"/>
    </location>
    <ligand>
        <name>substrate</name>
    </ligand>
</feature>
<feature type="binding site" evidence="5 7">
    <location>
        <position position="118"/>
    </location>
    <ligand>
        <name>FMN</name>
        <dbReference type="ChEBI" id="CHEBI:58210"/>
    </ligand>
</feature>
<feature type="binding site" evidence="5 7">
    <location>
        <position position="238"/>
    </location>
    <ligand>
        <name>FMN</name>
        <dbReference type="ChEBI" id="CHEBI:58210"/>
    </ligand>
</feature>
<feature type="compositionally biased region" description="Low complexity" evidence="8">
    <location>
        <begin position="17"/>
        <end position="29"/>
    </location>
</feature>
<evidence type="ECO:0000259" key="10">
    <source>
        <dbReference type="Pfam" id="PF10590"/>
    </source>
</evidence>
<dbReference type="SUPFAM" id="SSF50475">
    <property type="entry name" value="FMN-binding split barrel"/>
    <property type="match status" value="1"/>
</dbReference>
<feature type="binding site" evidence="5 7">
    <location>
        <begin position="175"/>
        <end position="176"/>
    </location>
    <ligand>
        <name>FMN</name>
        <dbReference type="ChEBI" id="CHEBI:58210"/>
    </ligand>
</feature>
<evidence type="ECO:0000256" key="2">
    <source>
        <dbReference type="ARBA" id="ARBA00022630"/>
    </source>
</evidence>
<keyword evidence="3 5" id="KW-0288">FMN</keyword>
<dbReference type="HAMAP" id="MF_01629">
    <property type="entry name" value="PdxH"/>
    <property type="match status" value="1"/>
</dbReference>
<feature type="binding site" evidence="5 7">
    <location>
        <begin position="111"/>
        <end position="112"/>
    </location>
    <ligand>
        <name>FMN</name>
        <dbReference type="ChEBI" id="CHEBI:58210"/>
    </ligand>
</feature>
<keyword evidence="4 5" id="KW-0560">Oxidoreductase</keyword>
<feature type="binding site" evidence="5 6">
    <location>
        <position position="166"/>
    </location>
    <ligand>
        <name>substrate</name>
    </ligand>
</feature>
<feature type="domain" description="Pyridoxamine 5'-phosphate oxidase N-terminal" evidence="9">
    <location>
        <begin position="69"/>
        <end position="187"/>
    </location>
</feature>
<feature type="binding site" evidence="5 6">
    <location>
        <position position="162"/>
    </location>
    <ligand>
        <name>substrate</name>
    </ligand>
</feature>
<keyword evidence="2 5" id="KW-0285">Flavoprotein</keyword>
<dbReference type="GO" id="GO:0008615">
    <property type="term" value="P:pyridoxine biosynthetic process"/>
    <property type="evidence" value="ECO:0007669"/>
    <property type="project" value="UniProtKB-UniRule"/>
</dbReference>
<comment type="cofactor">
    <cofactor evidence="5 7">
        <name>FMN</name>
        <dbReference type="ChEBI" id="CHEBI:58210"/>
    </cofactor>
    <text evidence="5 7">Binds 1 FMN per subunit.</text>
</comment>
<dbReference type="InterPro" id="IPR011576">
    <property type="entry name" value="Pyridox_Oxase_N"/>
</dbReference>
<dbReference type="NCBIfam" id="NF004231">
    <property type="entry name" value="PRK05679.1"/>
    <property type="match status" value="1"/>
</dbReference>
<keyword evidence="12" id="KW-1185">Reference proteome</keyword>
<comment type="catalytic activity">
    <reaction evidence="5">
        <text>pyridoxamine 5'-phosphate + O2 + H2O = pyridoxal 5'-phosphate + H2O2 + NH4(+)</text>
        <dbReference type="Rhea" id="RHEA:15817"/>
        <dbReference type="ChEBI" id="CHEBI:15377"/>
        <dbReference type="ChEBI" id="CHEBI:15379"/>
        <dbReference type="ChEBI" id="CHEBI:16240"/>
        <dbReference type="ChEBI" id="CHEBI:28938"/>
        <dbReference type="ChEBI" id="CHEBI:58451"/>
        <dbReference type="ChEBI" id="CHEBI:597326"/>
        <dbReference type="EC" id="1.4.3.5"/>
    </reaction>
</comment>
<evidence type="ECO:0000256" key="1">
    <source>
        <dbReference type="ARBA" id="ARBA00007301"/>
    </source>
</evidence>
<feature type="binding site" evidence="6">
    <location>
        <begin position="43"/>
        <end position="46"/>
    </location>
    <ligand>
        <name>substrate</name>
    </ligand>
</feature>
<evidence type="ECO:0000313" key="12">
    <source>
        <dbReference type="Proteomes" id="UP000655208"/>
    </source>
</evidence>
<dbReference type="InterPro" id="IPR019576">
    <property type="entry name" value="Pyridoxamine_oxidase_dimer_C"/>
</dbReference>
<dbReference type="Gene3D" id="2.30.110.10">
    <property type="entry name" value="Electron Transport, Fmn-binding Protein, Chain A"/>
    <property type="match status" value="1"/>
</dbReference>
<dbReference type="AlphaFoldDB" id="A0A917SLI1"/>
<keyword evidence="5" id="KW-0664">Pyridoxine biosynthesis</keyword>
<comment type="function">
    <text evidence="5">Catalyzes the oxidation of either pyridoxine 5'-phosphate (PNP) or pyridoxamine 5'-phosphate (PMP) into pyridoxal 5'-phosphate (PLP).</text>
</comment>
<feature type="binding site" evidence="5 6">
    <location>
        <begin position="244"/>
        <end position="246"/>
    </location>
    <ligand>
        <name>substrate</name>
    </ligand>
</feature>
<dbReference type="GO" id="GO:0010181">
    <property type="term" value="F:FMN binding"/>
    <property type="evidence" value="ECO:0007669"/>
    <property type="project" value="UniProtKB-UniRule"/>
</dbReference>
<proteinExistence type="inferred from homology"/>
<comment type="similarity">
    <text evidence="1 5">Belongs to the pyridoxamine 5'-phosphate oxidase family.</text>
</comment>
<evidence type="ECO:0000256" key="6">
    <source>
        <dbReference type="PIRSR" id="PIRSR000190-1"/>
    </source>
</evidence>
<evidence type="ECO:0000256" key="7">
    <source>
        <dbReference type="PIRSR" id="PIRSR000190-2"/>
    </source>
</evidence>
<evidence type="ECO:0000256" key="4">
    <source>
        <dbReference type="ARBA" id="ARBA00023002"/>
    </source>
</evidence>
<comment type="pathway">
    <text evidence="5">Cofactor metabolism; pyridoxal 5'-phosphate salvage; pyridoxal 5'-phosphate from pyridoxamine 5'-phosphate: step 1/1.</text>
</comment>
<dbReference type="PANTHER" id="PTHR10851:SF0">
    <property type="entry name" value="PYRIDOXINE-5'-PHOSPHATE OXIDASE"/>
    <property type="match status" value="1"/>
</dbReference>
<feature type="binding site" evidence="5 7">
    <location>
        <position position="140"/>
    </location>
    <ligand>
        <name>FMN</name>
        <dbReference type="ChEBI" id="CHEBI:58210"/>
    </ligand>
</feature>
<comment type="subunit">
    <text evidence="5">Homodimer.</text>
</comment>
<dbReference type="Proteomes" id="UP000655208">
    <property type="component" value="Unassembled WGS sequence"/>
</dbReference>
<dbReference type="InterPro" id="IPR000659">
    <property type="entry name" value="Pyridox_Oxase"/>
</dbReference>
<organism evidence="11 12">
    <name type="scientific">Nakamurella endophytica</name>
    <dbReference type="NCBI Taxonomy" id="1748367"/>
    <lineage>
        <taxon>Bacteria</taxon>
        <taxon>Bacillati</taxon>
        <taxon>Actinomycetota</taxon>
        <taxon>Actinomycetes</taxon>
        <taxon>Nakamurellales</taxon>
        <taxon>Nakamurellaceae</taxon>
        <taxon>Nakamurella</taxon>
    </lineage>
</organism>
<dbReference type="PANTHER" id="PTHR10851">
    <property type="entry name" value="PYRIDOXINE-5-PHOSPHATE OXIDASE"/>
    <property type="match status" value="1"/>
</dbReference>
<dbReference type="InterPro" id="IPR019740">
    <property type="entry name" value="Pyridox_Oxase_CS"/>
</dbReference>
<evidence type="ECO:0000259" key="9">
    <source>
        <dbReference type="Pfam" id="PF01243"/>
    </source>
</evidence>
<sequence length="265" mass="28905">MSGEDQSGPGSPRTPDGTEPVGAPAGGPAEADRGGRPDLAAMRQNYTLAELDETAVAADWWTQFDRWMGDAVRAELLEPNAMVLSTASADGMPSGRTVLAKAVDRDGVVFYTNYTSAKSHDLTENPYAAVTFPWYALQRQIHLRGPVHRVDPATTEAYWVTRPRGSQLGAWASPQSAVVSGRAELEALLRRAHDRFDVSGGPLGASAPDGDPAVTQDSIPVPPHWGGWRLVPQTVEFWQGRSSRLHDRIRYRRTPDGWQVERLAP</sequence>
<dbReference type="EC" id="1.4.3.5" evidence="5"/>
<evidence type="ECO:0000313" key="11">
    <source>
        <dbReference type="EMBL" id="GGL88609.1"/>
    </source>
</evidence>
<protein>
    <recommendedName>
        <fullName evidence="5">Pyridoxine/pyridoxamine 5'-phosphate oxidase</fullName>
        <ecNumber evidence="5">1.4.3.5</ecNumber>
    </recommendedName>
    <alternativeName>
        <fullName evidence="5">PNP/PMP oxidase</fullName>
        <shortName evidence="5">PNPOx</shortName>
    </alternativeName>
    <alternativeName>
        <fullName evidence="5">Pyridoxal 5'-phosphate synthase</fullName>
    </alternativeName>
</protein>
<feature type="region of interest" description="Disordered" evidence="8">
    <location>
        <begin position="1"/>
        <end position="36"/>
    </location>
</feature>
<name>A0A917SLI1_9ACTN</name>
<dbReference type="InterPro" id="IPR012349">
    <property type="entry name" value="Split_barrel_FMN-bd"/>
</dbReference>
<feature type="binding site" evidence="5 6">
    <location>
        <position position="101"/>
    </location>
    <ligand>
        <name>substrate</name>
    </ligand>
</feature>
<dbReference type="Pfam" id="PF01243">
    <property type="entry name" value="PNPOx_N"/>
    <property type="match status" value="1"/>
</dbReference>
<gene>
    <name evidence="5 11" type="primary">pdxH</name>
    <name evidence="11" type="ORF">GCM10011594_05290</name>
</gene>
<comment type="pathway">
    <text evidence="5">Cofactor metabolism; pyridoxal 5'-phosphate salvage; pyridoxal 5'-phosphate from pyridoxine 5'-phosphate: step 1/1.</text>
</comment>